<protein>
    <submittedName>
        <fullName evidence="3">Uncharacterized protein</fullName>
    </submittedName>
</protein>
<name>A0A540LDX7_MALBA</name>
<dbReference type="AlphaFoldDB" id="A0A540LDX7"/>
<accession>A0A540LDX7</accession>
<organism evidence="3 4">
    <name type="scientific">Malus baccata</name>
    <name type="common">Siberian crab apple</name>
    <name type="synonym">Pyrus baccata</name>
    <dbReference type="NCBI Taxonomy" id="106549"/>
    <lineage>
        <taxon>Eukaryota</taxon>
        <taxon>Viridiplantae</taxon>
        <taxon>Streptophyta</taxon>
        <taxon>Embryophyta</taxon>
        <taxon>Tracheophyta</taxon>
        <taxon>Spermatophyta</taxon>
        <taxon>Magnoliopsida</taxon>
        <taxon>eudicotyledons</taxon>
        <taxon>Gunneridae</taxon>
        <taxon>Pentapetalae</taxon>
        <taxon>rosids</taxon>
        <taxon>fabids</taxon>
        <taxon>Rosales</taxon>
        <taxon>Rosaceae</taxon>
        <taxon>Amygdaloideae</taxon>
        <taxon>Maleae</taxon>
        <taxon>Malus</taxon>
    </lineage>
</organism>
<evidence type="ECO:0000313" key="2">
    <source>
        <dbReference type="EMBL" id="TQD84556.1"/>
    </source>
</evidence>
<proteinExistence type="predicted"/>
<keyword evidence="4" id="KW-1185">Reference proteome</keyword>
<feature type="compositionally biased region" description="Basic and acidic residues" evidence="1">
    <location>
        <begin position="56"/>
        <end position="65"/>
    </location>
</feature>
<evidence type="ECO:0000313" key="3">
    <source>
        <dbReference type="EMBL" id="TQD84559.1"/>
    </source>
</evidence>
<dbReference type="EMBL" id="VIEB01000632">
    <property type="protein sequence ID" value="TQD84559.1"/>
    <property type="molecule type" value="Genomic_DNA"/>
</dbReference>
<comment type="caution">
    <text evidence="3">The sequence shown here is derived from an EMBL/GenBank/DDBJ whole genome shotgun (WGS) entry which is preliminary data.</text>
</comment>
<reference evidence="3 4" key="1">
    <citation type="journal article" date="2019" name="G3 (Bethesda)">
        <title>Sequencing of a Wild Apple (Malus baccata) Genome Unravels the Differences Between Cultivated and Wild Apple Species Regarding Disease Resistance and Cold Tolerance.</title>
        <authorList>
            <person name="Chen X."/>
        </authorList>
    </citation>
    <scope>NUCLEOTIDE SEQUENCE [LARGE SCALE GENOMIC DNA]</scope>
    <source>
        <strain evidence="4">cv. Shandingzi</strain>
        <tissue evidence="3">Leaves</tissue>
    </source>
</reference>
<dbReference type="Proteomes" id="UP000315295">
    <property type="component" value="Unassembled WGS sequence"/>
</dbReference>
<feature type="region of interest" description="Disordered" evidence="1">
    <location>
        <begin position="46"/>
        <end position="66"/>
    </location>
</feature>
<sequence>MAFELDYEPLVDPYLFVAAFWDLDSDLNLESSLDLALAVLAAGPRHGDGGGARRGTGVERGCHNGDDDDPYGCLEQRAKI</sequence>
<evidence type="ECO:0000313" key="4">
    <source>
        <dbReference type="Proteomes" id="UP000315295"/>
    </source>
</evidence>
<gene>
    <name evidence="2" type="ORF">C1H46_029899</name>
    <name evidence="3" type="ORF">C1H46_029902</name>
</gene>
<dbReference type="EMBL" id="VIEB01000632">
    <property type="protein sequence ID" value="TQD84556.1"/>
    <property type="molecule type" value="Genomic_DNA"/>
</dbReference>
<evidence type="ECO:0000256" key="1">
    <source>
        <dbReference type="SAM" id="MobiDB-lite"/>
    </source>
</evidence>